<dbReference type="eggNOG" id="ENOG502R5RV">
    <property type="taxonomic scope" value="Eukaryota"/>
</dbReference>
<feature type="compositionally biased region" description="Polar residues" evidence="1">
    <location>
        <begin position="190"/>
        <end position="203"/>
    </location>
</feature>
<feature type="compositionally biased region" description="Polar residues" evidence="1">
    <location>
        <begin position="120"/>
        <end position="130"/>
    </location>
</feature>
<feature type="compositionally biased region" description="Polar residues" evidence="1">
    <location>
        <begin position="248"/>
        <end position="261"/>
    </location>
</feature>
<organism evidence="2 3">
    <name type="scientific">Leersia perrieri</name>
    <dbReference type="NCBI Taxonomy" id="77586"/>
    <lineage>
        <taxon>Eukaryota</taxon>
        <taxon>Viridiplantae</taxon>
        <taxon>Streptophyta</taxon>
        <taxon>Embryophyta</taxon>
        <taxon>Tracheophyta</taxon>
        <taxon>Spermatophyta</taxon>
        <taxon>Magnoliopsida</taxon>
        <taxon>Liliopsida</taxon>
        <taxon>Poales</taxon>
        <taxon>Poaceae</taxon>
        <taxon>BOP clade</taxon>
        <taxon>Oryzoideae</taxon>
        <taxon>Oryzeae</taxon>
        <taxon>Oryzinae</taxon>
        <taxon>Leersia</taxon>
    </lineage>
</organism>
<feature type="compositionally biased region" description="Low complexity" evidence="1">
    <location>
        <begin position="169"/>
        <end position="180"/>
    </location>
</feature>
<evidence type="ECO:0000256" key="1">
    <source>
        <dbReference type="SAM" id="MobiDB-lite"/>
    </source>
</evidence>
<feature type="region of interest" description="Disordered" evidence="1">
    <location>
        <begin position="160"/>
        <end position="261"/>
    </location>
</feature>
<accession>A0A0D9X200</accession>
<reference evidence="2" key="3">
    <citation type="submission" date="2015-04" db="UniProtKB">
        <authorList>
            <consortium name="EnsemblPlants"/>
        </authorList>
    </citation>
    <scope>IDENTIFICATION</scope>
</reference>
<evidence type="ECO:0000313" key="3">
    <source>
        <dbReference type="Proteomes" id="UP000032180"/>
    </source>
</evidence>
<dbReference type="Gramene" id="LPERR07G20630.1">
    <property type="protein sequence ID" value="LPERR07G20630.1"/>
    <property type="gene ID" value="LPERR07G20630"/>
</dbReference>
<dbReference type="HOGENOM" id="CLU_944480_0_0_1"/>
<name>A0A0D9X200_9ORYZ</name>
<reference evidence="3" key="2">
    <citation type="submission" date="2013-12" db="EMBL/GenBank/DDBJ databases">
        <authorList>
            <person name="Yu Y."/>
            <person name="Lee S."/>
            <person name="de Baynast K."/>
            <person name="Wissotski M."/>
            <person name="Liu L."/>
            <person name="Talag J."/>
            <person name="Goicoechea J."/>
            <person name="Angelova A."/>
            <person name="Jetty R."/>
            <person name="Kudrna D."/>
            <person name="Golser W."/>
            <person name="Rivera L."/>
            <person name="Zhang J."/>
            <person name="Wing R."/>
        </authorList>
    </citation>
    <scope>NUCLEOTIDE SEQUENCE</scope>
</reference>
<sequence>MYRFLYPDRPDRNTIHFPHGDTAGNASFPASGRVSTFIFVAPTSSQPRTRSPTSNSSRAILTVAFGVSKMGPMEAESGENDGKVPLTRRRLSELTGLLTGCRWGTIESPSAPPPRKRSVNGANVSVSRSNSSTCRVARPFRRVATAMNLPPATAAGVKQWTPGGVTLRSPSSPVGSSVSGEISTRKTLHHPSSATRWKNTSVSPRHAGHPPRLATTARLAGFPARNTATSVSSARKSNAHGRSPYDATATSSPEPDTAGLMSTTPSGVNLLTIPFFPMSIAYTAAQLLNGAAGRS</sequence>
<dbReference type="Proteomes" id="UP000032180">
    <property type="component" value="Chromosome 7"/>
</dbReference>
<protein>
    <submittedName>
        <fullName evidence="2">Uncharacterized protein</fullName>
    </submittedName>
</protein>
<feature type="region of interest" description="Disordered" evidence="1">
    <location>
        <begin position="105"/>
        <end position="130"/>
    </location>
</feature>
<feature type="compositionally biased region" description="Polar residues" evidence="1">
    <location>
        <begin position="226"/>
        <end position="236"/>
    </location>
</feature>
<dbReference type="AlphaFoldDB" id="A0A0D9X200"/>
<dbReference type="EnsemblPlants" id="LPERR07G20630.1">
    <property type="protein sequence ID" value="LPERR07G20630.1"/>
    <property type="gene ID" value="LPERR07G20630"/>
</dbReference>
<proteinExistence type="predicted"/>
<keyword evidence="3" id="KW-1185">Reference proteome</keyword>
<reference evidence="2 3" key="1">
    <citation type="submission" date="2012-08" db="EMBL/GenBank/DDBJ databases">
        <title>Oryza genome evolution.</title>
        <authorList>
            <person name="Wing R.A."/>
        </authorList>
    </citation>
    <scope>NUCLEOTIDE SEQUENCE</scope>
</reference>
<evidence type="ECO:0000313" key="2">
    <source>
        <dbReference type="EnsemblPlants" id="LPERR07G20630.1"/>
    </source>
</evidence>